<sequence>MFSWLRRRRWWLLAGCTLLTLALVATAVFLNRPSTTAPPPAGAHPPCPSGDEFAARATELAPVIFEGSSVTVRVDGAVTCAPGWAHADVSFDNGRAGWVVLRYVDGTWQWTVDDYWRQFGEDDELCTRLPDELRAVRGCAAATSAPPTEGVPDCGRQGVDAAIAADWDGVCVPGEFCGVDGLVRLSQGGAVTNSGRWGEAHIDVFSGEEVRGDVDGDGTDEVAVLLDCTTGSGLAAGRIARAYVVYVGGVDELRVLGVINGQQQEDGVLPTLFDKLELRPGTAVAHEVWFRQSDMTCCPTGEATTIWTLNAEGKLTPGEPEVTR</sequence>
<name>A0A1H3UXG0_9ACTN</name>
<accession>A0A1H3UXG0</accession>
<organism evidence="1 2">
    <name type="scientific">Asanoa ishikariensis</name>
    <dbReference type="NCBI Taxonomy" id="137265"/>
    <lineage>
        <taxon>Bacteria</taxon>
        <taxon>Bacillati</taxon>
        <taxon>Actinomycetota</taxon>
        <taxon>Actinomycetes</taxon>
        <taxon>Micromonosporales</taxon>
        <taxon>Micromonosporaceae</taxon>
        <taxon>Asanoa</taxon>
    </lineage>
</organism>
<proteinExistence type="predicted"/>
<dbReference type="EMBL" id="FNQB01000007">
    <property type="protein sequence ID" value="SDZ67103.1"/>
    <property type="molecule type" value="Genomic_DNA"/>
</dbReference>
<dbReference type="RefSeq" id="WP_176985354.1">
    <property type="nucleotide sequence ID" value="NZ_BOND01000034.1"/>
</dbReference>
<dbReference type="Proteomes" id="UP000199632">
    <property type="component" value="Unassembled WGS sequence"/>
</dbReference>
<evidence type="ECO:0000313" key="2">
    <source>
        <dbReference type="Proteomes" id="UP000199632"/>
    </source>
</evidence>
<dbReference type="STRING" id="137265.SAMN05421684_8349"/>
<gene>
    <name evidence="1" type="ORF">SAMN05421684_8349</name>
</gene>
<keyword evidence="2" id="KW-1185">Reference proteome</keyword>
<protein>
    <submittedName>
        <fullName evidence="1">Uncharacterized protein</fullName>
    </submittedName>
</protein>
<reference evidence="2" key="1">
    <citation type="submission" date="2016-10" db="EMBL/GenBank/DDBJ databases">
        <authorList>
            <person name="Varghese N."/>
            <person name="Submissions S."/>
        </authorList>
    </citation>
    <scope>NUCLEOTIDE SEQUENCE [LARGE SCALE GENOMIC DNA]</scope>
    <source>
        <strain evidence="2">DSM 44718</strain>
    </source>
</reference>
<dbReference type="AlphaFoldDB" id="A0A1H3UXG0"/>
<evidence type="ECO:0000313" key="1">
    <source>
        <dbReference type="EMBL" id="SDZ67103.1"/>
    </source>
</evidence>